<proteinExistence type="predicted"/>
<gene>
    <name evidence="2" type="ORF">DI549_16525</name>
</gene>
<dbReference type="Proteomes" id="UP000248887">
    <property type="component" value="Unassembled WGS sequence"/>
</dbReference>
<feature type="transmembrane region" description="Helical" evidence="1">
    <location>
        <begin position="85"/>
        <end position="105"/>
    </location>
</feature>
<keyword evidence="1" id="KW-0472">Membrane</keyword>
<organism evidence="2 3">
    <name type="scientific">Ancylobacter novellus</name>
    <name type="common">Thiobacillus novellus</name>
    <dbReference type="NCBI Taxonomy" id="921"/>
    <lineage>
        <taxon>Bacteria</taxon>
        <taxon>Pseudomonadati</taxon>
        <taxon>Pseudomonadota</taxon>
        <taxon>Alphaproteobacteria</taxon>
        <taxon>Hyphomicrobiales</taxon>
        <taxon>Xanthobacteraceae</taxon>
        <taxon>Ancylobacter</taxon>
    </lineage>
</organism>
<protein>
    <submittedName>
        <fullName evidence="2">Uncharacterized protein</fullName>
    </submittedName>
</protein>
<feature type="transmembrane region" description="Helical" evidence="1">
    <location>
        <begin position="59"/>
        <end position="76"/>
    </location>
</feature>
<feature type="transmembrane region" description="Helical" evidence="1">
    <location>
        <begin position="28"/>
        <end position="47"/>
    </location>
</feature>
<feature type="transmembrane region" description="Helical" evidence="1">
    <location>
        <begin position="111"/>
        <end position="130"/>
    </location>
</feature>
<reference evidence="2 3" key="1">
    <citation type="submission" date="2017-08" db="EMBL/GenBank/DDBJ databases">
        <title>Infants hospitalized years apart are colonized by the same room-sourced microbial strains.</title>
        <authorList>
            <person name="Brooks B."/>
            <person name="Olm M.R."/>
            <person name="Firek B.A."/>
            <person name="Baker R."/>
            <person name="Thomas B.C."/>
            <person name="Morowitz M.J."/>
            <person name="Banfield J.F."/>
        </authorList>
    </citation>
    <scope>NUCLEOTIDE SEQUENCE [LARGE SCALE GENOMIC DNA]</scope>
    <source>
        <strain evidence="2">S2_005_001_R2_27</strain>
    </source>
</reference>
<dbReference type="AlphaFoldDB" id="A0A2W5QV69"/>
<evidence type="ECO:0000313" key="3">
    <source>
        <dbReference type="Proteomes" id="UP000248887"/>
    </source>
</evidence>
<dbReference type="EMBL" id="QFQD01000059">
    <property type="protein sequence ID" value="PZQ80654.1"/>
    <property type="molecule type" value="Genomic_DNA"/>
</dbReference>
<evidence type="ECO:0000256" key="1">
    <source>
        <dbReference type="SAM" id="Phobius"/>
    </source>
</evidence>
<sequence length="157" mass="16937">MRTLPLNSAALLLIGIAAYRLRPQMPAWPTYGLALMAVVLAAAKQLMVLNEWIKGPTTLNSTIMIWLLALALVLAARRRIIASQFVAFLSMLPPSVFLLGMLYSANSYEGTVIVVVFASGLLSAASILCGTRRIAGPCAISSRLNRWASFSASVSRR</sequence>
<accession>A0A2W5QV69</accession>
<comment type="caution">
    <text evidence="2">The sequence shown here is derived from an EMBL/GenBank/DDBJ whole genome shotgun (WGS) entry which is preliminary data.</text>
</comment>
<keyword evidence="1" id="KW-0812">Transmembrane</keyword>
<name>A0A2W5QV69_ANCNO</name>
<keyword evidence="1" id="KW-1133">Transmembrane helix</keyword>
<evidence type="ECO:0000313" key="2">
    <source>
        <dbReference type="EMBL" id="PZQ80654.1"/>
    </source>
</evidence>